<dbReference type="Pfam" id="PF23081">
    <property type="entry name" value="HTH_KIF26A_B_1st"/>
    <property type="match status" value="2"/>
</dbReference>
<dbReference type="PANTHER" id="PTHR21608:SF8">
    <property type="entry name" value="KINESIN-LIKE PROTEIN KIF26B"/>
    <property type="match status" value="1"/>
</dbReference>
<feature type="region of interest" description="Disordered" evidence="10">
    <location>
        <begin position="1"/>
        <end position="117"/>
    </location>
</feature>
<name>A0AAD9DT69_9TELE</name>
<keyword evidence="3" id="KW-0597">Phosphoprotein</keyword>
<dbReference type="InterPro" id="IPR001752">
    <property type="entry name" value="Kinesin_motor_dom"/>
</dbReference>
<dbReference type="InterPro" id="IPR027640">
    <property type="entry name" value="Kinesin-like_fam"/>
</dbReference>
<evidence type="ECO:0000313" key="12">
    <source>
        <dbReference type="EMBL" id="KAK1793081.1"/>
    </source>
</evidence>
<feature type="compositionally biased region" description="Low complexity" evidence="10">
    <location>
        <begin position="2173"/>
        <end position="2184"/>
    </location>
</feature>
<keyword evidence="8" id="KW-0206">Cytoskeleton</keyword>
<feature type="compositionally biased region" description="Low complexity" evidence="10">
    <location>
        <begin position="1308"/>
        <end position="1317"/>
    </location>
</feature>
<feature type="compositionally biased region" description="Low complexity" evidence="10">
    <location>
        <begin position="105"/>
        <end position="117"/>
    </location>
</feature>
<feature type="compositionally biased region" description="Polar residues" evidence="10">
    <location>
        <begin position="2017"/>
        <end position="2036"/>
    </location>
</feature>
<feature type="region of interest" description="Disordered" evidence="10">
    <location>
        <begin position="1032"/>
        <end position="1082"/>
    </location>
</feature>
<keyword evidence="6 9" id="KW-0067">ATP-binding</keyword>
<dbReference type="CDD" id="cd00106">
    <property type="entry name" value="KISc"/>
    <property type="match status" value="1"/>
</dbReference>
<evidence type="ECO:0000256" key="3">
    <source>
        <dbReference type="ARBA" id="ARBA00022553"/>
    </source>
</evidence>
<feature type="binding site" evidence="9">
    <location>
        <begin position="759"/>
        <end position="766"/>
    </location>
    <ligand>
        <name>ATP</name>
        <dbReference type="ChEBI" id="CHEBI:30616"/>
    </ligand>
</feature>
<feature type="compositionally biased region" description="Polar residues" evidence="10">
    <location>
        <begin position="21"/>
        <end position="33"/>
    </location>
</feature>
<feature type="compositionally biased region" description="Basic and acidic residues" evidence="10">
    <location>
        <begin position="1713"/>
        <end position="1724"/>
    </location>
</feature>
<feature type="region of interest" description="Disordered" evidence="10">
    <location>
        <begin position="1795"/>
        <end position="1880"/>
    </location>
</feature>
<evidence type="ECO:0000256" key="9">
    <source>
        <dbReference type="PROSITE-ProRule" id="PRU00283"/>
    </source>
</evidence>
<feature type="compositionally biased region" description="Polar residues" evidence="10">
    <location>
        <begin position="1870"/>
        <end position="1880"/>
    </location>
</feature>
<feature type="compositionally biased region" description="Polar residues" evidence="10">
    <location>
        <begin position="342"/>
        <end position="366"/>
    </location>
</feature>
<evidence type="ECO:0000256" key="5">
    <source>
        <dbReference type="ARBA" id="ARBA00022741"/>
    </source>
</evidence>
<evidence type="ECO:0000256" key="4">
    <source>
        <dbReference type="ARBA" id="ARBA00022701"/>
    </source>
</evidence>
<feature type="region of interest" description="Disordered" evidence="10">
    <location>
        <begin position="1959"/>
        <end position="1982"/>
    </location>
</feature>
<gene>
    <name evidence="12" type="ORF">P4O66_011495</name>
</gene>
<dbReference type="GO" id="GO:0005874">
    <property type="term" value="C:microtubule"/>
    <property type="evidence" value="ECO:0007669"/>
    <property type="project" value="UniProtKB-KW"/>
</dbReference>
<feature type="compositionally biased region" description="Basic and acidic residues" evidence="10">
    <location>
        <begin position="36"/>
        <end position="46"/>
    </location>
</feature>
<feature type="region of interest" description="Disordered" evidence="10">
    <location>
        <begin position="2070"/>
        <end position="2134"/>
    </location>
</feature>
<feature type="compositionally biased region" description="Polar residues" evidence="10">
    <location>
        <begin position="1281"/>
        <end position="1304"/>
    </location>
</feature>
<feature type="region of interest" description="Disordered" evidence="10">
    <location>
        <begin position="1354"/>
        <end position="1425"/>
    </location>
</feature>
<dbReference type="GO" id="GO:0003777">
    <property type="term" value="F:microtubule motor activity"/>
    <property type="evidence" value="ECO:0007669"/>
    <property type="project" value="InterPro"/>
</dbReference>
<dbReference type="PANTHER" id="PTHR21608">
    <property type="entry name" value="KINESIN-LIKE PROTEIN CG14535"/>
    <property type="match status" value="1"/>
</dbReference>
<dbReference type="InterPro" id="IPR057090">
    <property type="entry name" value="HTH_KIF26A_B_1st"/>
</dbReference>
<feature type="region of interest" description="Disordered" evidence="10">
    <location>
        <begin position="1281"/>
        <end position="1328"/>
    </location>
</feature>
<feature type="compositionally biased region" description="Polar residues" evidence="10">
    <location>
        <begin position="1844"/>
        <end position="1861"/>
    </location>
</feature>
<dbReference type="SUPFAM" id="SSF52540">
    <property type="entry name" value="P-loop containing nucleoside triphosphate hydrolases"/>
    <property type="match status" value="1"/>
</dbReference>
<keyword evidence="7 9" id="KW-0505">Motor protein</keyword>
<dbReference type="Pfam" id="PF00225">
    <property type="entry name" value="Kinesin"/>
    <property type="match status" value="1"/>
</dbReference>
<dbReference type="Proteomes" id="UP001239994">
    <property type="component" value="Unassembled WGS sequence"/>
</dbReference>
<dbReference type="Gene3D" id="3.40.850.10">
    <property type="entry name" value="Kinesin motor domain"/>
    <property type="match status" value="1"/>
</dbReference>
<dbReference type="SMART" id="SM00129">
    <property type="entry name" value="KISc"/>
    <property type="match status" value="1"/>
</dbReference>
<feature type="compositionally biased region" description="Low complexity" evidence="10">
    <location>
        <begin position="54"/>
        <end position="81"/>
    </location>
</feature>
<dbReference type="GO" id="GO:0005524">
    <property type="term" value="F:ATP binding"/>
    <property type="evidence" value="ECO:0007669"/>
    <property type="project" value="UniProtKB-UniRule"/>
</dbReference>
<dbReference type="GO" id="GO:0008017">
    <property type="term" value="F:microtubule binding"/>
    <property type="evidence" value="ECO:0007669"/>
    <property type="project" value="InterPro"/>
</dbReference>
<organism evidence="12 13">
    <name type="scientific">Electrophorus voltai</name>
    <dbReference type="NCBI Taxonomy" id="2609070"/>
    <lineage>
        <taxon>Eukaryota</taxon>
        <taxon>Metazoa</taxon>
        <taxon>Chordata</taxon>
        <taxon>Craniata</taxon>
        <taxon>Vertebrata</taxon>
        <taxon>Euteleostomi</taxon>
        <taxon>Actinopterygii</taxon>
        <taxon>Neopterygii</taxon>
        <taxon>Teleostei</taxon>
        <taxon>Ostariophysi</taxon>
        <taxon>Gymnotiformes</taxon>
        <taxon>Gymnotoidei</taxon>
        <taxon>Gymnotidae</taxon>
        <taxon>Electrophorus</taxon>
    </lineage>
</organism>
<dbReference type="GO" id="GO:0048731">
    <property type="term" value="P:system development"/>
    <property type="evidence" value="ECO:0007669"/>
    <property type="project" value="UniProtKB-ARBA"/>
</dbReference>
<evidence type="ECO:0000256" key="1">
    <source>
        <dbReference type="ARBA" id="ARBA00004245"/>
    </source>
</evidence>
<feature type="region of interest" description="Disordered" evidence="10">
    <location>
        <begin position="1996"/>
        <end position="2054"/>
    </location>
</feature>
<evidence type="ECO:0000256" key="7">
    <source>
        <dbReference type="ARBA" id="ARBA00023175"/>
    </source>
</evidence>
<evidence type="ECO:0000256" key="2">
    <source>
        <dbReference type="ARBA" id="ARBA00022490"/>
    </source>
</evidence>
<sequence length="2383" mass="258595">MTSLTGNKERSGTRSRKYGMTDSSPTKSASFSPETWYRKAYEESRTGSRPAPEGAGSMPGSSGTPSPGSGTSSPGSFSDSPVTISPGIGTCSPGSLGGSPGFGTGSPASGSGSSPGSDRGIWCENCNARLVELKRQALKLLIPVPYSSKLMKEEAKCSAFTEDQRRYRYLKIKSNYMSKQQPQLQSTSDVQEGVSDLQVYLYSTSDVQECVSDLQVYLYSTSDVQEGVSDLQVYLYSTSDVQEGVSDLQDPSLSLLLHDKLQVPSSPRKAWNERDSRCEVCSTHLSQLKQEAVHMVLSLDQCDVSPASPPSIAALLGSRGVLTPPRDWAYLPGAYQSSASSITVPTSASSGSAPCGTASNTNSSHHLVNPKHGTKPSTLGVSSVVERKGAPSAHGSKQSGPPLPQPATSPGNGSISAPHLEGVWSPAHLSRANGVTLYPYQMCQAEEEREKDIRRRERCRVWTSTVLRIRMRMSTVNRIRVWTSTVLRIRDQGEKVHSQQDQGLDIHGPQDQDENVHGPQDHTVDVQCPLGLLECAGYLPQVCWTPAAGMLLAYHICAGYLPQVCWIAATGVLDAYHRCARHLPQMCWMPTTSVLDSCHRAAQKLNLSSKKKKQRSAPPVVCDPPLFPTNFSGILQVSPPPAPPCLLRAVSKVRDNPGLGKVKVMLRVCPVPPADSVESSSFLKVDPRKKQVTIMDPEVNSQQNPAQKRGTSSQVLPKMFAFDAVFSHDASQAEICAGTVAEVIQSVVNGADGCVFCFGHSKLGKSYTMIGKDDSMQNLGIIPCAISWLFKIINERKEKTGARFSVRVSAVEVWGKDENLKDLLSEVATGSLQDGQSPGVYLCEDPICGMQLQNQSELRAPTAEKAALFLDAAIASRTSSRPDYSEGEHRTSHMLFTLHIYQYRMEKTGKGGRVVFDDLSLNVIIQVSGGRSRLHLIDLGSCVKVLSKTRDSGVGLCLSLSALGNVILALVNGSKHIPYKDSKLTMLLRESLGNMNCRTTMIAHISSSPSNFSETLSTLQIASRVLRMKKKKAKQYTSSSSGGESSCEEGRMRRPTQLRSIHSRNVVDPEMPLLHLSSDPDDYSSSEQSCDTVIYVGPNGSALSDKELTDNEGPPEFVPIIPSLQKNRGDQGKALQPSHQLKVVTALTQPSQTVQSVQPLQGNHSQMLPPVPEEGAECGKQEKDCLKCNTFAELQERLECIDGSEEVNKFPFEEIPACRVTKVDSLSARSQDIKGSSPMRISNDQQLEEIRGVVEEAEIAQSIIESLTQSSVNSCVLSTSRSVTGGSGIGQLTSLQRTKSSSLHGSRESVSGGSSSESKPRPMGSPRLGIASLTKTAEYKPPSSPSQRCKVYTQKGVMPGTPPQSSQNLHKDSGKSSTESLLQSESRTSPVGMSPQVLMRSCSSNSLTSAETLSDDVPQLPLDNNKSTTVTLQQPLEPHGEDELVFTLVEELTISGVMESGRPTSIISFNSDCSVQALASGSRPVSIISSISEDLECYTSAASTTTATISEANIAKFLPASRVEGEVLTSRRSSISSWLSEMSMGSDGEQSCQSFVAQQCFGQSEALADAQLLEIKEEGENEFTEQKTQGEAVISNLDEMNDKNTPTKDKICKMSPTLGKMFVSISNVQTLCGTSGFKTNITAQPCVSVKPSDALSVSSPTKSLSLKDPKSPPVSISSEISFDDPWMKREGCEDAKTKEFVCEIKPEKRTSDSVKNKSLIDRHSSSSGEAACSPDSFKRVVDGCEMALNTAEGITPGYSGDILRTGSLPRAWHRLNKQDDLDDSSYRYTSGEYKSLGVTTSTPCSPRATLERRGSSGRQGFLTRQKGIPPLPPIRKSSLDQRNRASPQHNPAGNQHFSFLDSTPEDLGSNGKQKGSNVESSRLFSAKLEQLANRTNSLGRSHGTHYDCHSLERAESLTSVVSKAGLVRDRAESLSSVVSKAALVRDSTLPRAGRSLTRSCISSPINGPNGNNNVTQSPRVSQSKLSAVGKLLMASPKARSLSASSTKTLSFSTKSLPQSVNRSSSLPPNGKNQNQNSWSTQSLSRSRGSGLASKLPLRAVNGRISELLQGSGSIRAGHGHSGSDTEDKGETLQAEERPVLNTLPSPYSKITAPRRPHRCSSGHASDNSSVLSGELPPAMGKTALFYHSGCSSGYESMIRDSEATGSTSSAQDSMSENSSSVSGRRSLKNSKKRINTGPLAKKVEPVAGCIEGRDYHRTQRRRLIPNLTLDTSSPVRKPVISPGVRWVDGPLRPTQRVLTEPFEIKVYEIDDVERLQRRRTTGNTEVVYFSAKLKILEHRQQRISEVRAKYEWLKKELEQTKQRLMLEPEKWTTEFDLQQTFEVDSLEYLEALEFVTERLENRVNFCKAHLMMITCFDITCRRR</sequence>
<dbReference type="InterPro" id="IPR027417">
    <property type="entry name" value="P-loop_NTPase"/>
</dbReference>
<keyword evidence="2" id="KW-0963">Cytoplasm</keyword>
<keyword evidence="4" id="KW-0493">Microtubule</keyword>
<dbReference type="EMBL" id="JAROKS010000018">
    <property type="protein sequence ID" value="KAK1793081.1"/>
    <property type="molecule type" value="Genomic_DNA"/>
</dbReference>
<proteinExistence type="inferred from homology"/>
<feature type="compositionally biased region" description="Low complexity" evidence="10">
    <location>
        <begin position="2037"/>
        <end position="2053"/>
    </location>
</feature>
<feature type="region of interest" description="Disordered" evidence="10">
    <location>
        <begin position="1713"/>
        <end position="1732"/>
    </location>
</feature>
<feature type="compositionally biased region" description="Polar residues" evidence="10">
    <location>
        <begin position="2122"/>
        <end position="2131"/>
    </location>
</feature>
<feature type="compositionally biased region" description="Polar residues" evidence="10">
    <location>
        <begin position="1401"/>
        <end position="1412"/>
    </location>
</feature>
<feature type="compositionally biased region" description="Polar residues" evidence="10">
    <location>
        <begin position="2163"/>
        <end position="2172"/>
    </location>
</feature>
<feature type="compositionally biased region" description="Basic residues" evidence="10">
    <location>
        <begin position="2185"/>
        <end position="2194"/>
    </location>
</feature>
<evidence type="ECO:0000256" key="8">
    <source>
        <dbReference type="ARBA" id="ARBA00023212"/>
    </source>
</evidence>
<feature type="compositionally biased region" description="Low complexity" evidence="10">
    <location>
        <begin position="1961"/>
        <end position="1973"/>
    </location>
</feature>
<reference evidence="12" key="1">
    <citation type="submission" date="2023-03" db="EMBL/GenBank/DDBJ databases">
        <title>Electrophorus voltai genome.</title>
        <authorList>
            <person name="Bian C."/>
        </authorList>
    </citation>
    <scope>NUCLEOTIDE SEQUENCE</scope>
    <source>
        <strain evidence="12">CB-2022</strain>
        <tissue evidence="12">Muscle</tissue>
    </source>
</reference>
<dbReference type="InterPro" id="IPR036961">
    <property type="entry name" value="Kinesin_motor_dom_sf"/>
</dbReference>
<dbReference type="FunFam" id="3.40.850.10:FF:000015">
    <property type="entry name" value="Kinesin family member 26A"/>
    <property type="match status" value="1"/>
</dbReference>
<evidence type="ECO:0000256" key="6">
    <source>
        <dbReference type="ARBA" id="ARBA00022840"/>
    </source>
</evidence>
<keyword evidence="5 9" id="KW-0547">Nucleotide-binding</keyword>
<dbReference type="GO" id="GO:0007018">
    <property type="term" value="P:microtubule-based movement"/>
    <property type="evidence" value="ECO:0007669"/>
    <property type="project" value="InterPro"/>
</dbReference>
<feature type="compositionally biased region" description="Basic and acidic residues" evidence="10">
    <location>
        <begin position="508"/>
        <end position="520"/>
    </location>
</feature>
<keyword evidence="13" id="KW-1185">Reference proteome</keyword>
<evidence type="ECO:0000313" key="13">
    <source>
        <dbReference type="Proteomes" id="UP001239994"/>
    </source>
</evidence>
<feature type="compositionally biased region" description="Low complexity" evidence="10">
    <location>
        <begin position="1997"/>
        <end position="2016"/>
    </location>
</feature>
<accession>A0AAD9DT69</accession>
<feature type="region of interest" description="Disordered" evidence="10">
    <location>
        <begin position="2159"/>
        <end position="2198"/>
    </location>
</feature>
<dbReference type="PROSITE" id="PS50067">
    <property type="entry name" value="KINESIN_MOTOR_2"/>
    <property type="match status" value="1"/>
</dbReference>
<evidence type="ECO:0000256" key="10">
    <source>
        <dbReference type="SAM" id="MobiDB-lite"/>
    </source>
</evidence>
<comment type="caution">
    <text evidence="12">The sequence shown here is derived from an EMBL/GenBank/DDBJ whole genome shotgun (WGS) entry which is preliminary data.</text>
</comment>
<feature type="compositionally biased region" description="Basic and acidic residues" evidence="10">
    <location>
        <begin position="2081"/>
        <end position="2098"/>
    </location>
</feature>
<feature type="region of interest" description="Disordered" evidence="10">
    <location>
        <begin position="342"/>
        <end position="419"/>
    </location>
</feature>
<feature type="region of interest" description="Disordered" evidence="10">
    <location>
        <begin position="1657"/>
        <end position="1679"/>
    </location>
</feature>
<feature type="compositionally biased region" description="Polar residues" evidence="10">
    <location>
        <begin position="1375"/>
        <end position="1391"/>
    </location>
</feature>
<feature type="compositionally biased region" description="Gly residues" evidence="10">
    <location>
        <begin position="95"/>
        <end position="104"/>
    </location>
</feature>
<comment type="similarity">
    <text evidence="9">Belongs to the TRAFAC class myosin-kinesin ATPase superfamily. Kinesin family.</text>
</comment>
<protein>
    <recommendedName>
        <fullName evidence="11">Kinesin motor domain-containing protein</fullName>
    </recommendedName>
</protein>
<comment type="subcellular location">
    <subcellularLocation>
        <location evidence="1">Cytoplasm</location>
        <location evidence="1">Cytoskeleton</location>
    </subcellularLocation>
</comment>
<dbReference type="PRINTS" id="PR00380">
    <property type="entry name" value="KINESINHEAVY"/>
</dbReference>
<feature type="domain" description="Kinesin motor" evidence="11">
    <location>
        <begin position="661"/>
        <end position="1028"/>
    </location>
</feature>
<feature type="region of interest" description="Disordered" evidence="10">
    <location>
        <begin position="493"/>
        <end position="520"/>
    </location>
</feature>
<evidence type="ECO:0000259" key="11">
    <source>
        <dbReference type="PROSITE" id="PS50067"/>
    </source>
</evidence>